<reference evidence="1 2" key="1">
    <citation type="submission" date="2023-04" db="EMBL/GenBank/DDBJ databases">
        <title>Forest soil microbial communities from Buena Vista Peninsula, Colon Province, Panama.</title>
        <authorList>
            <person name="Bouskill N."/>
        </authorList>
    </citation>
    <scope>NUCLEOTIDE SEQUENCE [LARGE SCALE GENOMIC DNA]</scope>
    <source>
        <strain evidence="1 2">CFH S0262</strain>
    </source>
</reference>
<dbReference type="EMBL" id="JARXVC010000018">
    <property type="protein sequence ID" value="MDH6284102.1"/>
    <property type="molecule type" value="Genomic_DNA"/>
</dbReference>
<accession>A0ABT6MIF7</accession>
<comment type="caution">
    <text evidence="1">The sequence shown here is derived from an EMBL/GenBank/DDBJ whole genome shotgun (WGS) entry which is preliminary data.</text>
</comment>
<keyword evidence="2" id="KW-1185">Reference proteome</keyword>
<organism evidence="1 2">
    <name type="scientific">Prescottella agglutinans</name>
    <dbReference type="NCBI Taxonomy" id="1644129"/>
    <lineage>
        <taxon>Bacteria</taxon>
        <taxon>Bacillati</taxon>
        <taxon>Actinomycetota</taxon>
        <taxon>Actinomycetes</taxon>
        <taxon>Mycobacteriales</taxon>
        <taxon>Nocardiaceae</taxon>
        <taxon>Prescottella</taxon>
    </lineage>
</organism>
<evidence type="ECO:0000313" key="1">
    <source>
        <dbReference type="EMBL" id="MDH6284102.1"/>
    </source>
</evidence>
<evidence type="ECO:0000313" key="2">
    <source>
        <dbReference type="Proteomes" id="UP001160334"/>
    </source>
</evidence>
<dbReference type="Proteomes" id="UP001160334">
    <property type="component" value="Unassembled WGS sequence"/>
</dbReference>
<gene>
    <name evidence="1" type="ORF">M2280_005354</name>
</gene>
<name>A0ABT6MIF7_9NOCA</name>
<sequence length="93" mass="9974">MRWETGGGVSASVTLMWSQGDVESLQSKSLESTSDGSFVVPSGDAVHSDYSMLVMGSKEYGSCSIWVDGVKVNEDVVRGSDASPDGRHRVRFV</sequence>
<proteinExistence type="predicted"/>
<protein>
    <submittedName>
        <fullName evidence="1">Uncharacterized protein</fullName>
    </submittedName>
</protein>